<sequence>MKSLTANDRPTAELLGADPLIQTDEDLDKALNELSFLNAFEQSVNATCTRYIEKLKQESEQRKYVLIDDQDPVTIENRREQLNERVNAYCKANRSSLMEGKKKTKSFPHGSVSFKDQPAKVEYRSGLKEMDSLSLLDKLMQSTLIEQITAWLMSICIFGKNKEARLLSEVVELKPKLSVSRIKKAFEEKRLNANHLKQLGLKYSPGKEQLTIKPAEYKPG</sequence>
<dbReference type="GO" id="GO:0042262">
    <property type="term" value="P:DNA protection"/>
    <property type="evidence" value="ECO:0007669"/>
    <property type="project" value="InterPro"/>
</dbReference>
<dbReference type="GO" id="GO:0003690">
    <property type="term" value="F:double-stranded DNA binding"/>
    <property type="evidence" value="ECO:0007669"/>
    <property type="project" value="InterPro"/>
</dbReference>
<protein>
    <submittedName>
        <fullName evidence="1">Bacteriophage Mu Gam like protein</fullName>
    </submittedName>
</protein>
<evidence type="ECO:0000313" key="2">
    <source>
        <dbReference type="Proteomes" id="UP000318704"/>
    </source>
</evidence>
<evidence type="ECO:0000313" key="1">
    <source>
        <dbReference type="EMBL" id="QDT94848.1"/>
    </source>
</evidence>
<dbReference type="Pfam" id="PF07352">
    <property type="entry name" value="Phage_Mu_Gam"/>
    <property type="match status" value="1"/>
</dbReference>
<dbReference type="InterPro" id="IPR009951">
    <property type="entry name" value="Host-nuc_inhib_Gam"/>
</dbReference>
<name>A0A517VPA1_9PLAN</name>
<accession>A0A517VPA1</accession>
<dbReference type="AlphaFoldDB" id="A0A517VPA1"/>
<gene>
    <name evidence="1" type="ORF">V144x_02800</name>
</gene>
<dbReference type="SUPFAM" id="SSF161266">
    <property type="entry name" value="Gam-like"/>
    <property type="match status" value="1"/>
</dbReference>
<proteinExistence type="predicted"/>
<dbReference type="KEGG" id="gaw:V144x_02800"/>
<dbReference type="EMBL" id="CP037920">
    <property type="protein sequence ID" value="QDT94848.1"/>
    <property type="molecule type" value="Genomic_DNA"/>
</dbReference>
<dbReference type="Proteomes" id="UP000318704">
    <property type="component" value="Chromosome"/>
</dbReference>
<dbReference type="RefSeq" id="WP_144980256.1">
    <property type="nucleotide sequence ID" value="NZ_CP037920.1"/>
</dbReference>
<reference evidence="1 2" key="1">
    <citation type="submission" date="2019-03" db="EMBL/GenBank/DDBJ databases">
        <title>Deep-cultivation of Planctomycetes and their phenomic and genomic characterization uncovers novel biology.</title>
        <authorList>
            <person name="Wiegand S."/>
            <person name="Jogler M."/>
            <person name="Boedeker C."/>
            <person name="Pinto D."/>
            <person name="Vollmers J."/>
            <person name="Rivas-Marin E."/>
            <person name="Kohn T."/>
            <person name="Peeters S.H."/>
            <person name="Heuer A."/>
            <person name="Rast P."/>
            <person name="Oberbeckmann S."/>
            <person name="Bunk B."/>
            <person name="Jeske O."/>
            <person name="Meyerdierks A."/>
            <person name="Storesund J.E."/>
            <person name="Kallscheuer N."/>
            <person name="Luecker S."/>
            <person name="Lage O.M."/>
            <person name="Pohl T."/>
            <person name="Merkel B.J."/>
            <person name="Hornburger P."/>
            <person name="Mueller R.-W."/>
            <person name="Bruemmer F."/>
            <person name="Labrenz M."/>
            <person name="Spormann A.M."/>
            <person name="Op den Camp H."/>
            <person name="Overmann J."/>
            <person name="Amann R."/>
            <person name="Jetten M.S.M."/>
            <person name="Mascher T."/>
            <person name="Medema M.H."/>
            <person name="Devos D.P."/>
            <person name="Kaster A.-K."/>
            <person name="Ovreas L."/>
            <person name="Rohde M."/>
            <person name="Galperin M.Y."/>
            <person name="Jogler C."/>
        </authorList>
    </citation>
    <scope>NUCLEOTIDE SEQUENCE [LARGE SCALE GENOMIC DNA]</scope>
    <source>
        <strain evidence="1 2">V144</strain>
    </source>
</reference>
<organism evidence="1 2">
    <name type="scientific">Gimesia aquarii</name>
    <dbReference type="NCBI Taxonomy" id="2527964"/>
    <lineage>
        <taxon>Bacteria</taxon>
        <taxon>Pseudomonadati</taxon>
        <taxon>Planctomycetota</taxon>
        <taxon>Planctomycetia</taxon>
        <taxon>Planctomycetales</taxon>
        <taxon>Planctomycetaceae</taxon>
        <taxon>Gimesia</taxon>
    </lineage>
</organism>